<sequence>MLFSVNSEKLMKFFMDNFDDFDSFIIKKTAHKQKNLDSMLRTLYNDILRADKFVKLLNKSGKIKILLKEAKYSEMPMTSHMESTYVMKTARKYVKENTKGYIECNVKIDSRMIYIYFPIFSDADFNNLKKYHTYFHWMLVWLKVANFYSNKRCAKELKIFCFLTPFKKLLPHSQLMVLSPENCNTGVTTSCTGKGEICIYREEEFFKVFIHESFHILGLDFSGMDSNKLRERMFRLFPIKSQFEMHEAYTEFWAELMNCLFCSYRLLDDKKDMKTFLVYADFCLRFEKIFSLFQMIKILNFMGCHYTNLFNVDDSSIMIRKCLYKEKTNVFPYYIAKVILLYNDLSFISWCKRNNNNLLEFKNNEETTLSFFDFISDNYRNSRMLNDIDNMASFLDRISKKSTSKDKKFLLETLRMSVIEMRV</sequence>
<reference evidence="1" key="1">
    <citation type="journal article" date="2020" name="Nature">
        <title>Giant virus diversity and host interactions through global metagenomics.</title>
        <authorList>
            <person name="Schulz F."/>
            <person name="Roux S."/>
            <person name="Paez-Espino D."/>
            <person name="Jungbluth S."/>
            <person name="Walsh D.A."/>
            <person name="Denef V.J."/>
            <person name="McMahon K.D."/>
            <person name="Konstantinidis K.T."/>
            <person name="Eloe-Fadrosh E.A."/>
            <person name="Kyrpides N.C."/>
            <person name="Woyke T."/>
        </authorList>
    </citation>
    <scope>NUCLEOTIDE SEQUENCE</scope>
    <source>
        <strain evidence="1">GVMAG-M-3300020169-51</strain>
    </source>
</reference>
<name>A0A6C0BYM9_9ZZZZ</name>
<dbReference type="AlphaFoldDB" id="A0A6C0BYM9"/>
<organism evidence="1">
    <name type="scientific">viral metagenome</name>
    <dbReference type="NCBI Taxonomy" id="1070528"/>
    <lineage>
        <taxon>unclassified sequences</taxon>
        <taxon>metagenomes</taxon>
        <taxon>organismal metagenomes</taxon>
    </lineage>
</organism>
<protein>
    <submittedName>
        <fullName evidence="1">Uncharacterized protein</fullName>
    </submittedName>
</protein>
<dbReference type="EMBL" id="MN739292">
    <property type="protein sequence ID" value="QHS97286.1"/>
    <property type="molecule type" value="Genomic_DNA"/>
</dbReference>
<proteinExistence type="predicted"/>
<accession>A0A6C0BYM9</accession>
<evidence type="ECO:0000313" key="1">
    <source>
        <dbReference type="EMBL" id="QHS97286.1"/>
    </source>
</evidence>